<name>A0AAF0ZDR9_9CHRO</name>
<evidence type="ECO:0000313" key="1">
    <source>
        <dbReference type="EMBL" id="WPF87484.1"/>
    </source>
</evidence>
<reference evidence="1" key="1">
    <citation type="submission" date="2023-11" db="EMBL/GenBank/DDBJ databases">
        <title>Genome sequence of Cyanobacterium aponinum BCRC AL20115.</title>
        <authorList>
            <person name="Chang H.-Y."/>
            <person name="Lin K.-M."/>
            <person name="Hsueh H.-T."/>
            <person name="Chu H.-A."/>
            <person name="Kuo C.-H."/>
        </authorList>
    </citation>
    <scope>NUCLEOTIDE SEQUENCE</scope>
    <source>
        <strain evidence="1">AL20115</strain>
    </source>
</reference>
<proteinExistence type="predicted"/>
<dbReference type="EMBL" id="CP138348">
    <property type="protein sequence ID" value="WPF87484.1"/>
    <property type="molecule type" value="Genomic_DNA"/>
</dbReference>
<dbReference type="RefSeq" id="WP_041922398.1">
    <property type="nucleotide sequence ID" value="NZ_CP138348.1"/>
</dbReference>
<sequence>MIELLWGGAYCEADPFGIEDLAEQAFDDQCTGTNPRYPLIKDMKELYIMAYRGFNLESQFYHQPEELSSLG</sequence>
<dbReference type="Gene3D" id="1.20.1090.10">
    <property type="entry name" value="Dehydroquinate synthase-like - alpha domain"/>
    <property type="match status" value="1"/>
</dbReference>
<dbReference type="AlphaFoldDB" id="A0AAF0ZDR9"/>
<protein>
    <submittedName>
        <fullName evidence="1">Uncharacterized protein</fullName>
    </submittedName>
</protein>
<accession>A0AAF0ZDR9</accession>
<gene>
    <name evidence="1" type="ORF">SAY89_11780</name>
</gene>
<dbReference type="SUPFAM" id="SSF56796">
    <property type="entry name" value="Dehydroquinate synthase-like"/>
    <property type="match status" value="1"/>
</dbReference>
<organism evidence="1">
    <name type="scientific">Cyanobacterium aponinum AL20115</name>
    <dbReference type="NCBI Taxonomy" id="3090662"/>
    <lineage>
        <taxon>Bacteria</taxon>
        <taxon>Bacillati</taxon>
        <taxon>Cyanobacteriota</taxon>
        <taxon>Cyanophyceae</taxon>
        <taxon>Oscillatoriophycideae</taxon>
        <taxon>Chroococcales</taxon>
        <taxon>Geminocystaceae</taxon>
        <taxon>Cyanobacterium</taxon>
    </lineage>
</organism>